<proteinExistence type="predicted"/>
<dbReference type="Proteomes" id="UP001549167">
    <property type="component" value="Unassembled WGS sequence"/>
</dbReference>
<evidence type="ECO:0000313" key="5">
    <source>
        <dbReference type="Proteomes" id="UP001549167"/>
    </source>
</evidence>
<name>A0ABV2KXH0_9BACI</name>
<dbReference type="PROSITE" id="PS00409">
    <property type="entry name" value="PROKAR_NTER_METHYL"/>
    <property type="match status" value="1"/>
</dbReference>
<gene>
    <name evidence="4" type="ORF">ABID56_002410</name>
</gene>
<accession>A0ABV2KXH0</accession>
<dbReference type="InterPro" id="IPR016785">
    <property type="entry name" value="ComGD"/>
</dbReference>
<dbReference type="EMBL" id="JBEPMX010000015">
    <property type="protein sequence ID" value="MET3684284.1"/>
    <property type="molecule type" value="Genomic_DNA"/>
</dbReference>
<dbReference type="InterPro" id="IPR045584">
    <property type="entry name" value="Pilin-like"/>
</dbReference>
<evidence type="ECO:0000256" key="1">
    <source>
        <dbReference type="ARBA" id="ARBA00004241"/>
    </source>
</evidence>
<keyword evidence="3" id="KW-0812">Transmembrane</keyword>
<keyword evidence="5" id="KW-1185">Reference proteome</keyword>
<keyword evidence="2" id="KW-0178">Competence</keyword>
<evidence type="ECO:0000256" key="3">
    <source>
        <dbReference type="SAM" id="Phobius"/>
    </source>
</evidence>
<organism evidence="4 5">
    <name type="scientific">Alkalibacillus flavidus</name>
    <dbReference type="NCBI Taxonomy" id="546021"/>
    <lineage>
        <taxon>Bacteria</taxon>
        <taxon>Bacillati</taxon>
        <taxon>Bacillota</taxon>
        <taxon>Bacilli</taxon>
        <taxon>Bacillales</taxon>
        <taxon>Bacillaceae</taxon>
        <taxon>Alkalibacillus</taxon>
    </lineage>
</organism>
<dbReference type="NCBIfam" id="NF040982">
    <property type="entry name" value="ComGD"/>
    <property type="match status" value="1"/>
</dbReference>
<evidence type="ECO:0000256" key="2">
    <source>
        <dbReference type="ARBA" id="ARBA00023287"/>
    </source>
</evidence>
<reference evidence="4 5" key="1">
    <citation type="submission" date="2024-06" db="EMBL/GenBank/DDBJ databases">
        <title>Genomic Encyclopedia of Type Strains, Phase IV (KMG-IV): sequencing the most valuable type-strain genomes for metagenomic binning, comparative biology and taxonomic classification.</title>
        <authorList>
            <person name="Goeker M."/>
        </authorList>
    </citation>
    <scope>NUCLEOTIDE SEQUENCE [LARGE SCALE GENOMIC DNA]</scope>
    <source>
        <strain evidence="4 5">DSM 23520</strain>
    </source>
</reference>
<keyword evidence="3" id="KW-0472">Membrane</keyword>
<comment type="caution">
    <text evidence="4">The sequence shown here is derived from an EMBL/GenBank/DDBJ whole genome shotgun (WGS) entry which is preliminary data.</text>
</comment>
<feature type="transmembrane region" description="Helical" evidence="3">
    <location>
        <begin position="12"/>
        <end position="35"/>
    </location>
</feature>
<protein>
    <submittedName>
        <fullName evidence="4">Competence protein ComGD</fullName>
    </submittedName>
</protein>
<keyword evidence="3" id="KW-1133">Transmembrane helix</keyword>
<sequence length="150" mass="17567">MRRSHLFNDKGFTLIESLVILSIIIVLSTMSMSAVSSVQQQNLTDYVFETFEQDIFYLQQYSILNQTDPTLLFYPDDHRYIVYDNPFEPPIINRTFNEDVTFHTSPINHRLHFKPTGSIINPGSFHITINSQQYNVTFPFGKGRYYVTEK</sequence>
<evidence type="ECO:0000313" key="4">
    <source>
        <dbReference type="EMBL" id="MET3684284.1"/>
    </source>
</evidence>
<dbReference type="RefSeq" id="WP_354221493.1">
    <property type="nucleotide sequence ID" value="NZ_JBEPMX010000015.1"/>
</dbReference>
<dbReference type="PIRSF" id="PIRSF021292">
    <property type="entry name" value="Competence_ComGD"/>
    <property type="match status" value="1"/>
</dbReference>
<dbReference type="InterPro" id="IPR012902">
    <property type="entry name" value="N_methyl_site"/>
</dbReference>
<dbReference type="Pfam" id="PF07963">
    <property type="entry name" value="N_methyl"/>
    <property type="match status" value="1"/>
</dbReference>
<comment type="subcellular location">
    <subcellularLocation>
        <location evidence="1">Cell surface</location>
    </subcellularLocation>
</comment>
<dbReference type="SUPFAM" id="SSF54523">
    <property type="entry name" value="Pili subunits"/>
    <property type="match status" value="1"/>
</dbReference>